<keyword evidence="2" id="KW-1185">Reference proteome</keyword>
<reference evidence="1 2" key="1">
    <citation type="journal article" date="2024" name="Science">
        <title>Giant polyketide synthase enzymes in the biosynthesis of giant marine polyether toxins.</title>
        <authorList>
            <person name="Fallon T.R."/>
            <person name="Shende V.V."/>
            <person name="Wierzbicki I.H."/>
            <person name="Pendleton A.L."/>
            <person name="Watervoot N.F."/>
            <person name="Auber R.P."/>
            <person name="Gonzalez D.J."/>
            <person name="Wisecaver J.H."/>
            <person name="Moore B.S."/>
        </authorList>
    </citation>
    <scope>NUCLEOTIDE SEQUENCE [LARGE SCALE GENOMIC DNA]</scope>
    <source>
        <strain evidence="1 2">12B1</strain>
    </source>
</reference>
<protein>
    <submittedName>
        <fullName evidence="1">Uncharacterized protein</fullName>
    </submittedName>
</protein>
<accession>A0AB34K5T4</accession>
<evidence type="ECO:0000313" key="2">
    <source>
        <dbReference type="Proteomes" id="UP001515480"/>
    </source>
</evidence>
<name>A0AB34K5T4_PRYPA</name>
<organism evidence="1 2">
    <name type="scientific">Prymnesium parvum</name>
    <name type="common">Toxic golden alga</name>
    <dbReference type="NCBI Taxonomy" id="97485"/>
    <lineage>
        <taxon>Eukaryota</taxon>
        <taxon>Haptista</taxon>
        <taxon>Haptophyta</taxon>
        <taxon>Prymnesiophyceae</taxon>
        <taxon>Prymnesiales</taxon>
        <taxon>Prymnesiaceae</taxon>
        <taxon>Prymnesium</taxon>
    </lineage>
</organism>
<sequence>MEDFPLHISGALVFFCAYDMFMWLRTTSLLFSPIFPDLPGLRKKAAYSNECLYAQLLLCLLSSCFTSLRIASTGWQWSPSHAPLTAGGVLDPLLEWLDALCIVSYFALAVTSHQTLAKTTGFSIAPSS</sequence>
<dbReference type="AlphaFoldDB" id="A0AB34K5T4"/>
<comment type="caution">
    <text evidence="1">The sequence shown here is derived from an EMBL/GenBank/DDBJ whole genome shotgun (WGS) entry which is preliminary data.</text>
</comment>
<gene>
    <name evidence="1" type="ORF">AB1Y20_000248</name>
</gene>
<evidence type="ECO:0000313" key="1">
    <source>
        <dbReference type="EMBL" id="KAL1529294.1"/>
    </source>
</evidence>
<proteinExistence type="predicted"/>
<dbReference type="Proteomes" id="UP001515480">
    <property type="component" value="Unassembled WGS sequence"/>
</dbReference>
<dbReference type="EMBL" id="JBGBPQ010000001">
    <property type="protein sequence ID" value="KAL1529294.1"/>
    <property type="molecule type" value="Genomic_DNA"/>
</dbReference>